<reference evidence="1" key="1">
    <citation type="submission" date="2018-05" db="EMBL/GenBank/DDBJ databases">
        <authorList>
            <person name="Lanie J.A."/>
            <person name="Ng W.-L."/>
            <person name="Kazmierczak K.M."/>
            <person name="Andrzejewski T.M."/>
            <person name="Davidsen T.M."/>
            <person name="Wayne K.J."/>
            <person name="Tettelin H."/>
            <person name="Glass J.I."/>
            <person name="Rusch D."/>
            <person name="Podicherti R."/>
            <person name="Tsui H.-C.T."/>
            <person name="Winkler M.E."/>
        </authorList>
    </citation>
    <scope>NUCLEOTIDE SEQUENCE</scope>
</reference>
<organism evidence="1">
    <name type="scientific">marine metagenome</name>
    <dbReference type="NCBI Taxonomy" id="408172"/>
    <lineage>
        <taxon>unclassified sequences</taxon>
        <taxon>metagenomes</taxon>
        <taxon>ecological metagenomes</taxon>
    </lineage>
</organism>
<proteinExistence type="predicted"/>
<evidence type="ECO:0000313" key="1">
    <source>
        <dbReference type="EMBL" id="SVB26687.1"/>
    </source>
</evidence>
<sequence length="111" mass="12457">MRNRYKLSIESESTSFTGFFVTDHPFNTLKLNIELNKRSSGVCIGEVQYNGSLLTNMEKGDVVLEYSLDNRVIVKDMNSNLSSGSSKSKPRSLDEGVTVLYTTVKQIINRT</sequence>
<protein>
    <submittedName>
        <fullName evidence="1">Uncharacterized protein</fullName>
    </submittedName>
</protein>
<accession>A0A382CN02</accession>
<dbReference type="AlphaFoldDB" id="A0A382CN02"/>
<name>A0A382CN02_9ZZZZ</name>
<dbReference type="EMBL" id="UINC01034993">
    <property type="protein sequence ID" value="SVB26687.1"/>
    <property type="molecule type" value="Genomic_DNA"/>
</dbReference>
<gene>
    <name evidence="1" type="ORF">METZ01_LOCUS179541</name>
</gene>